<dbReference type="Proteomes" id="UP000507470">
    <property type="component" value="Unassembled WGS sequence"/>
</dbReference>
<reference evidence="3 4" key="1">
    <citation type="submission" date="2020-06" db="EMBL/GenBank/DDBJ databases">
        <authorList>
            <person name="Li R."/>
            <person name="Bekaert M."/>
        </authorList>
    </citation>
    <scope>NUCLEOTIDE SEQUENCE [LARGE SCALE GENOMIC DNA]</scope>
    <source>
        <strain evidence="4">wild</strain>
    </source>
</reference>
<evidence type="ECO:0000313" key="4">
    <source>
        <dbReference type="Proteomes" id="UP000507470"/>
    </source>
</evidence>
<feature type="coiled-coil region" evidence="1">
    <location>
        <begin position="692"/>
        <end position="726"/>
    </location>
</feature>
<feature type="compositionally biased region" description="Polar residues" evidence="2">
    <location>
        <begin position="675"/>
        <end position="690"/>
    </location>
</feature>
<feature type="region of interest" description="Disordered" evidence="2">
    <location>
        <begin position="300"/>
        <end position="327"/>
    </location>
</feature>
<evidence type="ECO:0000256" key="1">
    <source>
        <dbReference type="SAM" id="Coils"/>
    </source>
</evidence>
<feature type="coiled-coil region" evidence="1">
    <location>
        <begin position="126"/>
        <end position="182"/>
    </location>
</feature>
<protein>
    <submittedName>
        <fullName evidence="3">Uncharacterized protein</fullName>
    </submittedName>
</protein>
<keyword evidence="1" id="KW-0175">Coiled coil</keyword>
<dbReference type="EMBL" id="CACVKT020001654">
    <property type="protein sequence ID" value="CAC5370201.1"/>
    <property type="molecule type" value="Genomic_DNA"/>
</dbReference>
<sequence>MIMGDLHEHTQMTKTLACTYKQELMKHFKEYEEISRKYYDYLVSQRCDESSRERASHSMIASSIQYKVSIAIDNLEAMLQTFDMEELNKVKTEQLSEIIQPPDAFREPSNIGLDRKSRCSRGSSHLSRQRAKVEAAKTRAKFAQEEVELMRKQTAIQADMKLLSVKRDIEEAECELRVLNENFDDCAISEPNKQDIQRRTAEFILKQTDQNDNTPLTQNLNVDAPTFIPAVDCREVKVQNTTNATNNRYGNTRNQLSCAHTETSLLKPLADKVKSSDSVCPVHGTSRLLNEFCQNREHPSALHTDIESIKKNKPPESHEGENESREVNTACTQICGQVTGTNIATRGINPADLSNGIWMKGPAFLYNVSLGNLDNGPHQLVDADSVKEIRPDVQVAKTQTVDRNNEHKLGTHRFSTYSEWRTLVRVISLLKQLVRNLAHHSDKPEHLDAYKQPDALKQAQQFIIREVQMENYRDEIDSIRQGTSLHNNSSLSQLSPILDVDDTLRVGGRLRNYKDFTLLSGRTVKRFNTAMSNMDPLEQKNDQMSKDGLELDKETRVRTLTEKAQIEYDKTVTNYFSKLSIFKRNVDYEIGTYKSEYQTKESISVCQKRIENSLDKYLNMAEEISQYLKRKNTADSLQELENHESVYTNVELSADEVFRDMQRIQQRTKTKSVKSVRSNGRSSVASSTTKMKARAEAAKASLEFAAKEAELKKADAEIQRKQMDIQADLEFLSKQKKQL</sequence>
<accession>A0A6J8AM51</accession>
<gene>
    <name evidence="3" type="ORF">MCOR_9139</name>
</gene>
<name>A0A6J8AM51_MYTCO</name>
<feature type="region of interest" description="Disordered" evidence="2">
    <location>
        <begin position="668"/>
        <end position="691"/>
    </location>
</feature>
<keyword evidence="4" id="KW-1185">Reference proteome</keyword>
<dbReference type="PANTHER" id="PTHR47331:SF6">
    <property type="entry name" value="DOUBLECORTIN DOMAIN-CONTAINING PROTEIN"/>
    <property type="match status" value="1"/>
</dbReference>
<organism evidence="3 4">
    <name type="scientific">Mytilus coruscus</name>
    <name type="common">Sea mussel</name>
    <dbReference type="NCBI Taxonomy" id="42192"/>
    <lineage>
        <taxon>Eukaryota</taxon>
        <taxon>Metazoa</taxon>
        <taxon>Spiralia</taxon>
        <taxon>Lophotrochozoa</taxon>
        <taxon>Mollusca</taxon>
        <taxon>Bivalvia</taxon>
        <taxon>Autobranchia</taxon>
        <taxon>Pteriomorphia</taxon>
        <taxon>Mytilida</taxon>
        <taxon>Mytiloidea</taxon>
        <taxon>Mytilidae</taxon>
        <taxon>Mytilinae</taxon>
        <taxon>Mytilus</taxon>
    </lineage>
</organism>
<dbReference type="PANTHER" id="PTHR47331">
    <property type="entry name" value="PHD-TYPE DOMAIN-CONTAINING PROTEIN"/>
    <property type="match status" value="1"/>
</dbReference>
<evidence type="ECO:0000313" key="3">
    <source>
        <dbReference type="EMBL" id="CAC5370201.1"/>
    </source>
</evidence>
<dbReference type="OrthoDB" id="5984724at2759"/>
<evidence type="ECO:0000256" key="2">
    <source>
        <dbReference type="SAM" id="MobiDB-lite"/>
    </source>
</evidence>
<feature type="compositionally biased region" description="Basic and acidic residues" evidence="2">
    <location>
        <begin position="300"/>
        <end position="326"/>
    </location>
</feature>
<proteinExistence type="predicted"/>
<dbReference type="AlphaFoldDB" id="A0A6J8AM51"/>